<evidence type="ECO:0000313" key="3">
    <source>
        <dbReference type="Proteomes" id="UP001139353"/>
    </source>
</evidence>
<dbReference type="Pfam" id="PF07793">
    <property type="entry name" value="DUF1631"/>
    <property type="match status" value="2"/>
</dbReference>
<organism evidence="2 3">
    <name type="scientific">Scleromatobacter humisilvae</name>
    <dbReference type="NCBI Taxonomy" id="2897159"/>
    <lineage>
        <taxon>Bacteria</taxon>
        <taxon>Pseudomonadati</taxon>
        <taxon>Pseudomonadota</taxon>
        <taxon>Betaproteobacteria</taxon>
        <taxon>Burkholderiales</taxon>
        <taxon>Sphaerotilaceae</taxon>
        <taxon>Scleromatobacter</taxon>
    </lineage>
</organism>
<comment type="caution">
    <text evidence="2">The sequence shown here is derived from an EMBL/GenBank/DDBJ whole genome shotgun (WGS) entry which is preliminary data.</text>
</comment>
<dbReference type="Proteomes" id="UP001139353">
    <property type="component" value="Unassembled WGS sequence"/>
</dbReference>
<keyword evidence="3" id="KW-1185">Reference proteome</keyword>
<sequence>MFAEQLAEAGARLLAAVLEAARVALDKPAERSVAQQRRDTLQSLMTHGEEWIERQNEMLRDAAAGDIPNTTTGSLVASMTGQTQKLMLVDDETVQKEIFISRLSQAIVDVAVWELNDLKTRVAALESLDELSDHDLFRPQQLAKVIVRSFIDSDFGPGAWADVENTMKLEISALATEAYHEANRFLIEKGVLPDVNLRTLIRRSVDRAPVVASRQMPMEDFRNTSSGGGITTGGGGTQFAPTSYGGPGAYGGQGAGYGGSQGGHGGGQGGYGGGQGGGYGGQGGQGGGQGGGQAGYGGHGGGGQGGYGGQGGGQGGYGGPGGHGGQGSGYVGPGGGQGGGGGGGGSAPGQGNGGGYGAPGQAGGNGGGAGGAVGYSGGNGQGGNGGAAGGGQGAPGGGGTADFMRNATLQPMGGAAGAAPGGAGGPGAPNVGVSVTGNVKAPAGGGGGPFVSPQQVQVDATLRRFGRTMERHVQGFMNTQRFSMPSAEITGAIAQAQQVFVQQVEARRNEGSVLAPTEMIEVLRQQKQEIKSTANTQEERATIEVVALLFASILTEDRIPSAVRVWFARLQMPTLRVAMAEPDFFSSAQHPARRLIDRMGASVMGFDAAPQSAGPELEAEVARVVQVVEAFPETGRKVFQTVLVEFERFLEKFFRDQNEVTKKGVSLASQVEQRETLAIQYTIELRKLLDGVPVQDGVREFLFQVWADILATTAMRHGLQSDETRVVREAALELVWIASAKTTREERADVIRRLGPLLAALRQGMLAGGLPPERQETSLRSLNVALTAAFAARTSTIDPDQFGRLKQRLEALDEILPDADFEIDDSFALDLSGHESDELEIVAEGGSTPSAGALAAADEMMVGAWYMLDYRDRQEAVQLAWQGMRKQLSLFVSSSGRCVLFQRRRLAAFLQAQLLVAAQDESLTIAATRSAIEKINADPDRLK</sequence>
<evidence type="ECO:0000313" key="2">
    <source>
        <dbReference type="EMBL" id="MCK9685515.1"/>
    </source>
</evidence>
<proteinExistence type="predicted"/>
<dbReference type="EMBL" id="JAJLJH010000001">
    <property type="protein sequence ID" value="MCK9685515.1"/>
    <property type="molecule type" value="Genomic_DNA"/>
</dbReference>
<dbReference type="AlphaFoldDB" id="A0A9X1YHI0"/>
<reference evidence="2" key="1">
    <citation type="submission" date="2021-11" db="EMBL/GenBank/DDBJ databases">
        <title>BS-T2-15 a new species belonging to the Comamonadaceae family isolated from the soil of a French oak forest.</title>
        <authorList>
            <person name="Mieszkin S."/>
            <person name="Alain K."/>
        </authorList>
    </citation>
    <scope>NUCLEOTIDE SEQUENCE</scope>
    <source>
        <strain evidence="2">BS-T2-15</strain>
    </source>
</reference>
<evidence type="ECO:0000256" key="1">
    <source>
        <dbReference type="SAM" id="MobiDB-lite"/>
    </source>
</evidence>
<feature type="region of interest" description="Disordered" evidence="1">
    <location>
        <begin position="305"/>
        <end position="358"/>
    </location>
</feature>
<name>A0A9X1YHI0_9BURK</name>
<feature type="compositionally biased region" description="Gly residues" evidence="1">
    <location>
        <begin position="226"/>
        <end position="237"/>
    </location>
</feature>
<protein>
    <submittedName>
        <fullName evidence="2">DUF1631 domain-containing protein</fullName>
    </submittedName>
</protein>
<dbReference type="InterPro" id="IPR012434">
    <property type="entry name" value="DUF1631"/>
</dbReference>
<gene>
    <name evidence="2" type="ORF">LPC04_07315</name>
</gene>
<accession>A0A9X1YHI0</accession>
<feature type="region of interest" description="Disordered" evidence="1">
    <location>
        <begin position="219"/>
        <end position="245"/>
    </location>
</feature>